<name>A0A7Y6IED1_9ACTN</name>
<protein>
    <recommendedName>
        <fullName evidence="4">Hemophore-related protein</fullName>
    </recommendedName>
</protein>
<dbReference type="EMBL" id="JABWGN010000013">
    <property type="protein sequence ID" value="NUW36083.1"/>
    <property type="molecule type" value="Genomic_DNA"/>
</dbReference>
<reference evidence="2 3" key="1">
    <citation type="submission" date="2020-06" db="EMBL/GenBank/DDBJ databases">
        <title>Nonomuraea sp. SMC257, a novel actinomycete isolated from soil.</title>
        <authorList>
            <person name="Chanama M."/>
        </authorList>
    </citation>
    <scope>NUCLEOTIDE SEQUENCE [LARGE SCALE GENOMIC DNA]</scope>
    <source>
        <strain evidence="2 3">SMC257</strain>
    </source>
</reference>
<proteinExistence type="predicted"/>
<feature type="chain" id="PRO_5030648857" description="Hemophore-related protein" evidence="1">
    <location>
        <begin position="26"/>
        <end position="124"/>
    </location>
</feature>
<evidence type="ECO:0000313" key="2">
    <source>
        <dbReference type="EMBL" id="NUW36083.1"/>
    </source>
</evidence>
<evidence type="ECO:0008006" key="4">
    <source>
        <dbReference type="Google" id="ProtNLM"/>
    </source>
</evidence>
<keyword evidence="1" id="KW-0732">Signal</keyword>
<feature type="signal peptide" evidence="1">
    <location>
        <begin position="1"/>
        <end position="25"/>
    </location>
</feature>
<dbReference type="RefSeq" id="WP_175593525.1">
    <property type="nucleotide sequence ID" value="NZ_JABWGN010000013.1"/>
</dbReference>
<keyword evidence="3" id="KW-1185">Reference proteome</keyword>
<sequence>MNTPSRRIAVAIATLTLAGLTTACGAIGNAVDCNEVGKEVTKITAELQTSVASAATDPKAFEKASQETAGKLKTLAGKYDGDLAGAINDLASVFEGIKIDDPSGMTQSMSKIQSAQTKIQSACG</sequence>
<evidence type="ECO:0000313" key="3">
    <source>
        <dbReference type="Proteomes" id="UP000586042"/>
    </source>
</evidence>
<dbReference type="AlphaFoldDB" id="A0A7Y6IED1"/>
<organism evidence="2 3">
    <name type="scientific">Nonomuraea montanisoli</name>
    <dbReference type="NCBI Taxonomy" id="2741721"/>
    <lineage>
        <taxon>Bacteria</taxon>
        <taxon>Bacillati</taxon>
        <taxon>Actinomycetota</taxon>
        <taxon>Actinomycetes</taxon>
        <taxon>Streptosporangiales</taxon>
        <taxon>Streptosporangiaceae</taxon>
        <taxon>Nonomuraea</taxon>
    </lineage>
</organism>
<evidence type="ECO:0000256" key="1">
    <source>
        <dbReference type="SAM" id="SignalP"/>
    </source>
</evidence>
<gene>
    <name evidence="2" type="ORF">HTZ77_32400</name>
</gene>
<accession>A0A7Y6IED1</accession>
<comment type="caution">
    <text evidence="2">The sequence shown here is derived from an EMBL/GenBank/DDBJ whole genome shotgun (WGS) entry which is preliminary data.</text>
</comment>
<dbReference type="Proteomes" id="UP000586042">
    <property type="component" value="Unassembled WGS sequence"/>
</dbReference>
<dbReference type="PROSITE" id="PS51257">
    <property type="entry name" value="PROKAR_LIPOPROTEIN"/>
    <property type="match status" value="1"/>
</dbReference>